<proteinExistence type="predicted"/>
<comment type="caution">
    <text evidence="1">The sequence shown here is derived from an EMBL/GenBank/DDBJ whole genome shotgun (WGS) entry which is preliminary data.</text>
</comment>
<organism evidence="1 2">
    <name type="scientific">Agrobacterium tumefaciens</name>
    <dbReference type="NCBI Taxonomy" id="358"/>
    <lineage>
        <taxon>Bacteria</taxon>
        <taxon>Pseudomonadati</taxon>
        <taxon>Pseudomonadota</taxon>
        <taxon>Alphaproteobacteria</taxon>
        <taxon>Hyphomicrobiales</taxon>
        <taxon>Rhizobiaceae</taxon>
        <taxon>Rhizobium/Agrobacterium group</taxon>
        <taxon>Agrobacterium</taxon>
        <taxon>Agrobacterium tumefaciens complex</taxon>
    </lineage>
</organism>
<gene>
    <name evidence="1" type="ORF">RU07_02020</name>
</gene>
<dbReference type="Proteomes" id="UP000035017">
    <property type="component" value="Unassembled WGS sequence"/>
</dbReference>
<evidence type="ECO:0000313" key="2">
    <source>
        <dbReference type="Proteomes" id="UP000035017"/>
    </source>
</evidence>
<reference evidence="1 2" key="1">
    <citation type="submission" date="2014-12" db="EMBL/GenBank/DDBJ databases">
        <title>16Stimator: statistical estimation of ribosomal gene copy numbers from draft genome assemblies.</title>
        <authorList>
            <person name="Perisin M.A."/>
            <person name="Vetter M."/>
            <person name="Gilbert J.A."/>
            <person name="Bergelson J."/>
        </authorList>
    </citation>
    <scope>NUCLEOTIDE SEQUENCE [LARGE SCALE GENOMIC DNA]</scope>
    <source>
        <strain evidence="1 2">MEJ076</strain>
    </source>
</reference>
<name>A0A0D0KYB1_AGRTU</name>
<sequence>MPSESFPTLTSLKDDLIYVMCLDCELLKRLDYDGLFGMYEDAELFSLPGRIAKDIIQCGKNVKGYHDRCRLRIYQGHETKKIKFEKQASPRLEYLCSWEIVVGKCRYCGHVSNLERWRVSKVTKPGMTLDDLKKLLRCKKCNRKGDVELTLAKLPR</sequence>
<evidence type="ECO:0000313" key="1">
    <source>
        <dbReference type="EMBL" id="KIQ05006.1"/>
    </source>
</evidence>
<protein>
    <submittedName>
        <fullName evidence="1">Uncharacterized protein</fullName>
    </submittedName>
</protein>
<accession>A0A0D0KYB1</accession>
<dbReference type="EMBL" id="JXQV01000003">
    <property type="protein sequence ID" value="KIQ05006.1"/>
    <property type="molecule type" value="Genomic_DNA"/>
</dbReference>
<dbReference type="AlphaFoldDB" id="A0A0D0KYB1"/>